<protein>
    <submittedName>
        <fullName evidence="1">Uncharacterized protein</fullName>
    </submittedName>
</protein>
<sequence>METNRINATSAKLPLPASALLTQKPKPEPNAPQFMQALAEAVETATSKTLPSEPGTLSRLVKPRSHLDLVSLNPVQTGYVPASAALEKVGSSRLVPFVAGG</sequence>
<organism evidence="1 2">
    <name type="scientific">Pseudomonas abietaniphila</name>
    <dbReference type="NCBI Taxonomy" id="89065"/>
    <lineage>
        <taxon>Bacteria</taxon>
        <taxon>Pseudomonadati</taxon>
        <taxon>Pseudomonadota</taxon>
        <taxon>Gammaproteobacteria</taxon>
        <taxon>Pseudomonadales</taxon>
        <taxon>Pseudomonadaceae</taxon>
        <taxon>Pseudomonas</taxon>
    </lineage>
</organism>
<dbReference type="AlphaFoldDB" id="A0A1G8F4Q9"/>
<dbReference type="Proteomes" id="UP000182894">
    <property type="component" value="Unassembled WGS sequence"/>
</dbReference>
<name>A0A1G8F4Q9_9PSED</name>
<keyword evidence="2" id="KW-1185">Reference proteome</keyword>
<evidence type="ECO:0000313" key="2">
    <source>
        <dbReference type="Proteomes" id="UP000182894"/>
    </source>
</evidence>
<accession>A0A1G8F4Q9</accession>
<gene>
    <name evidence="1" type="ORF">SAMN05216605_10895</name>
</gene>
<proteinExistence type="predicted"/>
<evidence type="ECO:0000313" key="1">
    <source>
        <dbReference type="EMBL" id="SDH77120.1"/>
    </source>
</evidence>
<dbReference type="EMBL" id="FNCO01000008">
    <property type="protein sequence ID" value="SDH77120.1"/>
    <property type="molecule type" value="Genomic_DNA"/>
</dbReference>
<dbReference type="STRING" id="89065.SAMN05216605_10895"/>
<reference evidence="2" key="1">
    <citation type="submission" date="2016-10" db="EMBL/GenBank/DDBJ databases">
        <authorList>
            <person name="Varghese N."/>
            <person name="Submissions S."/>
        </authorList>
    </citation>
    <scope>NUCLEOTIDE SEQUENCE [LARGE SCALE GENOMIC DNA]</scope>
    <source>
        <strain evidence="2">ATCC 700689</strain>
    </source>
</reference>